<keyword evidence="18" id="KW-0408">Iron</keyword>
<evidence type="ECO:0000256" key="4">
    <source>
        <dbReference type="ARBA" id="ARBA00004942"/>
    </source>
</evidence>
<evidence type="ECO:0000256" key="7">
    <source>
        <dbReference type="ARBA" id="ARBA00012236"/>
    </source>
</evidence>
<dbReference type="NCBIfam" id="TIGR01340">
    <property type="entry name" value="aconitase_mito"/>
    <property type="match status" value="1"/>
</dbReference>
<dbReference type="InterPro" id="IPR010722">
    <property type="entry name" value="BATS_dom"/>
</dbReference>
<comment type="cofactor">
    <cofactor evidence="1">
        <name>[4Fe-4S] cluster</name>
        <dbReference type="ChEBI" id="CHEBI:49883"/>
    </cofactor>
</comment>
<evidence type="ECO:0000256" key="23">
    <source>
        <dbReference type="ARBA" id="ARBA00023501"/>
    </source>
</evidence>
<dbReference type="Gene3D" id="3.40.50.1820">
    <property type="entry name" value="alpha/beta hydrolase"/>
    <property type="match status" value="1"/>
</dbReference>
<dbReference type="Pfam" id="PF00330">
    <property type="entry name" value="Aconitase"/>
    <property type="match status" value="1"/>
</dbReference>
<dbReference type="NCBIfam" id="TIGR00433">
    <property type="entry name" value="bioB"/>
    <property type="match status" value="1"/>
</dbReference>
<dbReference type="Proteomes" id="UP000249619">
    <property type="component" value="Unassembled WGS sequence"/>
</dbReference>
<dbReference type="SMART" id="SM00729">
    <property type="entry name" value="Elp3"/>
    <property type="match status" value="1"/>
</dbReference>
<comment type="similarity">
    <text evidence="5">Belongs to the aconitase/IPM isomerase family.</text>
</comment>
<dbReference type="EMBL" id="QGDH01000006">
    <property type="protein sequence ID" value="RAR15993.1"/>
    <property type="molecule type" value="Genomic_DNA"/>
</dbReference>
<dbReference type="CDD" id="cd01335">
    <property type="entry name" value="Radical_SAM"/>
    <property type="match status" value="1"/>
</dbReference>
<dbReference type="GO" id="GO:0051539">
    <property type="term" value="F:4 iron, 4 sulfur cluster binding"/>
    <property type="evidence" value="ECO:0007669"/>
    <property type="project" value="UniProtKB-KW"/>
</dbReference>
<dbReference type="InterPro" id="IPR001030">
    <property type="entry name" value="Acoase/IPM_deHydtase_lsu_aba"/>
</dbReference>
<evidence type="ECO:0000256" key="18">
    <source>
        <dbReference type="ARBA" id="ARBA00023004"/>
    </source>
</evidence>
<dbReference type="InterPro" id="IPR015931">
    <property type="entry name" value="Acnase/IPM_dHydase_lsu_aba_1/3"/>
</dbReference>
<comment type="pathway">
    <text evidence="4">Cofactor biosynthesis; biotin biosynthesis; biotin from 7,8-diaminononanoate: step 2/2.</text>
</comment>
<dbReference type="InterPro" id="IPR024177">
    <property type="entry name" value="Biotin_synthase"/>
</dbReference>
<dbReference type="Pfam" id="PF06968">
    <property type="entry name" value="BATS"/>
    <property type="match status" value="1"/>
</dbReference>
<dbReference type="PANTHER" id="PTHR43160">
    <property type="entry name" value="ACONITATE HYDRATASE B"/>
    <property type="match status" value="1"/>
</dbReference>
<feature type="region of interest" description="Disordered" evidence="26">
    <location>
        <begin position="318"/>
        <end position="385"/>
    </location>
</feature>
<dbReference type="SUPFAM" id="SSF102114">
    <property type="entry name" value="Radical SAM enzymes"/>
    <property type="match status" value="1"/>
</dbReference>
<sequence>MTSPLLQPAAHMPNQSRPPPPLPPREPTPADNAPPPYSPTVMSSQDPRSSSTQSLVPDPTLEESGRRRLLLVYIHGFMGNETSFRSFPAHVHNLVTITLAESHVIHTKIYPRYRSRDSLELARDNFSAWLAPHEDQWTDIILLGHSMGGLLAADIALVFRHRIIGIVNFDVPFLGMHPGIIKAGLGSIFNAPPTPQDAIVQDAGVGQRPSRMSTIFNPQPADPNYNPAFPNDLRLPNRKGWENSLHWLTKHYKDGLKEATKGLVKSHFEFGSAMADYKELKDRYARIRALEEDDEARRKNGYPQLPTVPRVRFINYYTASTGRPKKPKSPRSSSLKSPSPSRSASHQSQPPDSTANALPDMSNSYDIPLQETANSRSPSAASSEPELALIHPEPIAYSPRESIEIQQDQKESVERNTSEEQLAATISVESHKSHDASIQKEGPTDLPDIPPIPQEPPFVDLLQFTDKTQRKAAEKEHDQALKDYHKAIKMRNKIINERTKLEERWKKDRMKEKKEQEKEEKKKEEERKREERKEQERREKEKKEHDKAEKKREQETEHVSAEEKQRQKERDQRKAEAEQREAEARQRQREADLRQGKIPAEERQEPVPAINELEEDVGAMHLGLQEAPQEGSQGPYGHYEFSRSGIMNQTPPDSRADSSYTLSTTDSQSSHPPRADSHGNMAAKSKKLKKFCMLPPKDGDGNKDPTWIEVFMENMDEVTAHTSLFFVNETYERLVGDVGARIEDWVREADSMRLIGDMGHVNMPDPPFAMPAHTPAATPHPRLSVPSSTTTCSLPRIASLNFSTNGIRVWFLSFQKFDMWTRERYMAAPFATPAAISTVGEARRGASTRMAEKAREACIDVDGRNKSISIPRNFAVNAKARILWLEDHLKRCKPDLDLREGPHVDFAFLDPVETPMPRADVDNPERASTVGKRPSSLMSDQPPSEAFTHEARFVALDLGLLTLNSDSRQMHYLGTSSGRLFTSLIGAPSSERASYPRGNDSPHPLAFSNPRVSDTSAHTCYSKESLRSLYKTLRKTLPSREESDLLLETYFREIHSDHPFLHPNSLASAMEALHCCVDADETTEVGHNGWLCTVETFTYNGEADIEHTSISIFMATFHVYMVFALAAVIRTRRRLFDFAPDQFYRVALSVGHHCFSSTSLASIQAILLMAVHSLVGPAEVNIWTLTYLAMAHCIDLGLHRSPSPTDVVSKPAVLVRKMVFFSVYHLDRSIAVIQGRPLGIRDETFDLELPNLDEIIDDATTILNDSVLSGLPLAGDLAYTVHRFKLDPIFSEIKLLFYHLPSQISMYAWPVDHESSQHKIQHKLEIWRHELLSIEKVLDTTNKENRQVCRMYELKLMSQYFAAMILLYQPSQAIPQPSEQSLMLCTGREAHTNAAHRDLVLSIGGESWPSVKKGARSFTRAMDALLRELNPAAENRREAATEEEHRATQRRRLLNDHSPTIRRGLAEHAGSISHHTDSIFPAQWDDRTVNTSILPNEATWYQDTLAFHETITSYNQDTSYSGVVEDFIKHHWSIDDIRRGETLLHLRPDRVACHDATATMALLQFISAGLPKVQIPTTIHSDHLVVSCDGADEDLIRGMEDHREVYDFLSSAAKKYGIGWWRPGAGIIHTTIFEKYAFPGGLVIGTDSHTPNAGGMSMLGIGVGGSDAVDAMAGMPWELMSPEVMGVRLTGSLRGWASTKDIICKLAGMVSVTGGKGKVVEFFGPGTKSLGATAMATVCNMSAEIGSTSCIFPYSEATRRYLTATKRADIADLAEGYLATLLTADEGSEMYYDQVIEIDLNTLEPHINGPFTPDLSHPLSQLRDAATENEWPIEISHAMVGSCTNSSYEDLYKTSQLISQARAAGLTKVKTPFMVSPGSEEIRATAESEGILEVIRDAGGVVMSATCGPCVGQWHRTDVDVNGHERNTVVSSFNRNFVGRHDGNPETCSFVTSPELVTAFAYSGRIDFNVEMDSLPINGSSARFRFTAPKSVELPESFAAGKDLYQAPVQDAEEETVKIDARSDRLQLLEPFEPWSKGRGEDVQILAKIKGKCTTDHISPAGPWYKYRGHLDNISNNMLLAASNAFLPSDPQMLGHTIHPVTNKVGLIHEVARDLRQHAIRWCIIGDWNYGEGSSREHAALEPRFLGGIAVIARSFARIHETNLKKQGMLALTFARPHDYERIRLGNRITLRGVEGGELRPGEQVSGLRASLGRVHYTARSFSTVLDTPVDPGTQQIRPTTLRTSVFEDARNAKAPRTNWTKEEIAEVYNTSLIDLTYASASVHRRFHDPAAIQMCTLFNIKTGGCSEDCSYCAQSSRYDTGLKATKLSSVDSVLEAARVAKENGSSRFCMGAAWRDMRGRKTNLKNIKEMIKGVRGMGMEACVTLGMVDAAQAKELKDAGLTAYNHNVDTSREHYPSVITTRTYDERLNTIKNVQEAGIHVCTGGILGLGEKARDHVGLIHTVATLPAHPESFPVNALVPIKGTPLGETQAISFDAILRTIATARLVLPTTIIRLAAGRHTMREEKQIMCFQAGANAVFTGEKMLTTACNGWEEDKAMFNRWGLRPMKMDETIGERRKLPGQDEAEAVVAAAEAEATVQALA</sequence>
<dbReference type="InterPro" id="IPR007197">
    <property type="entry name" value="rSAM"/>
</dbReference>
<dbReference type="GO" id="GO:0006099">
    <property type="term" value="P:tricarboxylic acid cycle"/>
    <property type="evidence" value="ECO:0007669"/>
    <property type="project" value="UniProtKB-KW"/>
</dbReference>
<evidence type="ECO:0000256" key="1">
    <source>
        <dbReference type="ARBA" id="ARBA00001966"/>
    </source>
</evidence>
<dbReference type="EC" id="4.2.1.3" evidence="8"/>
<dbReference type="SFLD" id="SFLDG01278">
    <property type="entry name" value="biotin_synthase_like"/>
    <property type="match status" value="1"/>
</dbReference>
<feature type="compositionally biased region" description="Polar residues" evidence="26">
    <location>
        <begin position="645"/>
        <end position="671"/>
    </location>
</feature>
<proteinExistence type="inferred from homology"/>
<keyword evidence="16" id="KW-0093">Biotin biosynthesis</keyword>
<keyword evidence="21 28" id="KW-0456">Lyase</keyword>
<evidence type="ECO:0000256" key="24">
    <source>
        <dbReference type="ARBA" id="ARBA00029682"/>
    </source>
</evidence>
<dbReference type="SUPFAM" id="SSF52016">
    <property type="entry name" value="LeuD/IlvD-like"/>
    <property type="match status" value="1"/>
</dbReference>
<dbReference type="InterPro" id="IPR007219">
    <property type="entry name" value="XnlR_reg_dom"/>
</dbReference>
<evidence type="ECO:0000256" key="17">
    <source>
        <dbReference type="ARBA" id="ARBA00022946"/>
    </source>
</evidence>
<feature type="region of interest" description="Disordered" evidence="26">
    <location>
        <begin position="627"/>
        <end position="682"/>
    </location>
</feature>
<comment type="cofactor">
    <cofactor evidence="25">
        <name>[2Fe-2S] cluster</name>
        <dbReference type="ChEBI" id="CHEBI:190135"/>
    </cofactor>
</comment>
<dbReference type="PROSITE" id="PS01244">
    <property type="entry name" value="ACONITASE_2"/>
    <property type="match status" value="1"/>
</dbReference>
<evidence type="ECO:0000256" key="21">
    <source>
        <dbReference type="ARBA" id="ARBA00023239"/>
    </source>
</evidence>
<dbReference type="InterPro" id="IPR058240">
    <property type="entry name" value="rSAM_sf"/>
</dbReference>
<keyword evidence="29" id="KW-1185">Reference proteome</keyword>
<dbReference type="InterPro" id="IPR015928">
    <property type="entry name" value="Aconitase/3IPM_dehydase_swvl"/>
</dbReference>
<dbReference type="InterPro" id="IPR002684">
    <property type="entry name" value="Biotin_synth/BioAB"/>
</dbReference>
<dbReference type="GO" id="GO:0003677">
    <property type="term" value="F:DNA binding"/>
    <property type="evidence" value="ECO:0007669"/>
    <property type="project" value="InterPro"/>
</dbReference>
<dbReference type="GO" id="GO:0005829">
    <property type="term" value="C:cytosol"/>
    <property type="evidence" value="ECO:0007669"/>
    <property type="project" value="TreeGrafter"/>
</dbReference>
<evidence type="ECO:0000256" key="16">
    <source>
        <dbReference type="ARBA" id="ARBA00022756"/>
    </source>
</evidence>
<dbReference type="PROSITE" id="PS00450">
    <property type="entry name" value="ACONITASE_1"/>
    <property type="match status" value="1"/>
</dbReference>
<dbReference type="Pfam" id="PF04055">
    <property type="entry name" value="Radical_SAM"/>
    <property type="match status" value="1"/>
</dbReference>
<evidence type="ECO:0000256" key="9">
    <source>
        <dbReference type="ARBA" id="ARBA00015940"/>
    </source>
</evidence>
<dbReference type="GO" id="GO:0008270">
    <property type="term" value="F:zinc ion binding"/>
    <property type="evidence" value="ECO:0007669"/>
    <property type="project" value="InterPro"/>
</dbReference>
<evidence type="ECO:0000256" key="26">
    <source>
        <dbReference type="SAM" id="MobiDB-lite"/>
    </source>
</evidence>
<keyword evidence="15" id="KW-0479">Metal-binding</keyword>
<dbReference type="SUPFAM" id="SSF53474">
    <property type="entry name" value="alpha/beta-Hydrolases"/>
    <property type="match status" value="1"/>
</dbReference>
<dbReference type="GO" id="GO:0004076">
    <property type="term" value="F:biotin synthase activity"/>
    <property type="evidence" value="ECO:0007669"/>
    <property type="project" value="UniProtKB-EC"/>
</dbReference>
<dbReference type="SFLD" id="SFLDF00272">
    <property type="entry name" value="biotin_synthase"/>
    <property type="match status" value="1"/>
</dbReference>
<dbReference type="Gene3D" id="3.40.1060.10">
    <property type="entry name" value="Aconitase, Domain 2"/>
    <property type="match status" value="1"/>
</dbReference>
<keyword evidence="17" id="KW-0809">Transit peptide</keyword>
<feature type="region of interest" description="Disordered" evidence="26">
    <location>
        <begin position="427"/>
        <end position="611"/>
    </location>
</feature>
<feature type="domain" description="Radical SAM core" evidence="27">
    <location>
        <begin position="2291"/>
        <end position="2520"/>
    </location>
</feature>
<dbReference type="GO" id="GO:0003994">
    <property type="term" value="F:aconitate hydratase activity"/>
    <property type="evidence" value="ECO:0007669"/>
    <property type="project" value="UniProtKB-EC"/>
</dbReference>
<reference evidence="29" key="1">
    <citation type="submission" date="2018-05" db="EMBL/GenBank/DDBJ databases">
        <title>Draft genome sequence of Stemphylium lycopersici strain CIDEFI 213.</title>
        <authorList>
            <person name="Medina R."/>
            <person name="Franco M.E.E."/>
            <person name="Lucentini C.G."/>
            <person name="Saparrat M.C.N."/>
            <person name="Balatti P.A."/>
        </authorList>
    </citation>
    <scope>NUCLEOTIDE SEQUENCE [LARGE SCALE GENOMIC DNA]</scope>
    <source>
        <strain evidence="29">CIDEFI 213</strain>
    </source>
</reference>
<keyword evidence="20" id="KW-0496">Mitochondrion</keyword>
<dbReference type="InterPro" id="IPR036008">
    <property type="entry name" value="Aconitase_4Fe-4S_dom"/>
</dbReference>
<evidence type="ECO:0000256" key="6">
    <source>
        <dbReference type="ARBA" id="ARBA00010765"/>
    </source>
</evidence>
<dbReference type="NCBIfam" id="NF005558">
    <property type="entry name" value="PRK07229.1"/>
    <property type="match status" value="1"/>
</dbReference>
<dbReference type="SMART" id="SM00876">
    <property type="entry name" value="BATS"/>
    <property type="match status" value="1"/>
</dbReference>
<feature type="compositionally biased region" description="Low complexity" evidence="26">
    <location>
        <begin position="330"/>
        <end position="351"/>
    </location>
</feature>
<dbReference type="InterPro" id="IPR006638">
    <property type="entry name" value="Elp3/MiaA/NifB-like_rSAM"/>
</dbReference>
<keyword evidence="13" id="KW-0949">S-adenosyl-L-methionine</keyword>
<dbReference type="CDD" id="cd12148">
    <property type="entry name" value="fungal_TF_MHR"/>
    <property type="match status" value="1"/>
</dbReference>
<feature type="compositionally biased region" description="Basic and acidic residues" evidence="26">
    <location>
        <begin position="494"/>
        <end position="605"/>
    </location>
</feature>
<evidence type="ECO:0000256" key="20">
    <source>
        <dbReference type="ARBA" id="ARBA00023128"/>
    </source>
</evidence>
<evidence type="ECO:0000256" key="22">
    <source>
        <dbReference type="ARBA" id="ARBA00023242"/>
    </source>
</evidence>
<dbReference type="EC" id="2.8.1.6" evidence="7"/>
<evidence type="ECO:0000256" key="3">
    <source>
        <dbReference type="ARBA" id="ARBA00004717"/>
    </source>
</evidence>
<evidence type="ECO:0000256" key="11">
    <source>
        <dbReference type="ARBA" id="ARBA00022532"/>
    </source>
</evidence>
<evidence type="ECO:0000256" key="25">
    <source>
        <dbReference type="ARBA" id="ARBA00034078"/>
    </source>
</evidence>
<dbReference type="InterPro" id="IPR000573">
    <property type="entry name" value="AconitaseA/IPMdHydase_ssu_swvl"/>
</dbReference>
<gene>
    <name evidence="28" type="ORF">DDE83_000567</name>
</gene>
<keyword evidence="11" id="KW-0816">Tricarboxylic acid cycle</keyword>
<dbReference type="SFLD" id="SFLDS00029">
    <property type="entry name" value="Radical_SAM"/>
    <property type="match status" value="1"/>
</dbReference>
<dbReference type="FunFam" id="3.40.1060.10:FF:000001">
    <property type="entry name" value="Aconitate hydratase, mitochondrial"/>
    <property type="match status" value="1"/>
</dbReference>
<keyword evidence="19" id="KW-0411">Iron-sulfur</keyword>
<dbReference type="InterPro" id="IPR013785">
    <property type="entry name" value="Aldolase_TIM"/>
</dbReference>
<feature type="compositionally biased region" description="Low complexity" evidence="26">
    <location>
        <begin position="43"/>
        <end position="54"/>
    </location>
</feature>
<dbReference type="PROSITE" id="PS51918">
    <property type="entry name" value="RADICAL_SAM"/>
    <property type="match status" value="1"/>
</dbReference>
<dbReference type="SMART" id="SM00906">
    <property type="entry name" value="Fungal_trans"/>
    <property type="match status" value="1"/>
</dbReference>
<dbReference type="SUPFAM" id="SSF53732">
    <property type="entry name" value="Aconitase iron-sulfur domain"/>
    <property type="match status" value="1"/>
</dbReference>
<evidence type="ECO:0000256" key="13">
    <source>
        <dbReference type="ARBA" id="ARBA00022691"/>
    </source>
</evidence>
<dbReference type="Pfam" id="PF00694">
    <property type="entry name" value="Aconitase_C"/>
    <property type="match status" value="1"/>
</dbReference>
<comment type="similarity">
    <text evidence="6">Belongs to the radical SAM superfamily. Biotin synthase family.</text>
</comment>
<dbReference type="PRINTS" id="PR00415">
    <property type="entry name" value="ACONITASE"/>
</dbReference>
<feature type="compositionally biased region" description="Basic and acidic residues" evidence="26">
    <location>
        <begin position="429"/>
        <end position="438"/>
    </location>
</feature>
<comment type="catalytic activity">
    <reaction evidence="23">
        <text>citrate = D-threo-isocitrate</text>
        <dbReference type="Rhea" id="RHEA:10336"/>
        <dbReference type="ChEBI" id="CHEBI:15562"/>
        <dbReference type="ChEBI" id="CHEBI:16947"/>
        <dbReference type="EC" id="4.2.1.3"/>
    </reaction>
</comment>
<dbReference type="InterPro" id="IPR050926">
    <property type="entry name" value="Aconitase/IPM_isomerase"/>
</dbReference>
<protein>
    <recommendedName>
        <fullName evidence="9">Aconitate hydratase, mitochondrial</fullName>
        <ecNumber evidence="7">2.8.1.6</ecNumber>
        <ecNumber evidence="8">4.2.1.3</ecNumber>
    </recommendedName>
    <alternativeName>
        <fullName evidence="24">Citrate hydro-lyase</fullName>
    </alternativeName>
</protein>
<dbReference type="GO" id="GO:0006351">
    <property type="term" value="P:DNA-templated transcription"/>
    <property type="evidence" value="ECO:0007669"/>
    <property type="project" value="InterPro"/>
</dbReference>
<feature type="compositionally biased region" description="Polar residues" evidence="26">
    <location>
        <begin position="352"/>
        <end position="376"/>
    </location>
</feature>
<comment type="caution">
    <text evidence="28">The sequence shown here is derived from an EMBL/GenBank/DDBJ whole genome shotgun (WGS) entry which is preliminary data.</text>
</comment>
<keyword evidence="10" id="KW-0004">4Fe-4S</keyword>
<dbReference type="GO" id="GO:0009102">
    <property type="term" value="P:biotin biosynthetic process"/>
    <property type="evidence" value="ECO:0007669"/>
    <property type="project" value="UniProtKB-UniPathway"/>
</dbReference>
<evidence type="ECO:0000256" key="15">
    <source>
        <dbReference type="ARBA" id="ARBA00022723"/>
    </source>
</evidence>
<evidence type="ECO:0000256" key="5">
    <source>
        <dbReference type="ARBA" id="ARBA00007185"/>
    </source>
</evidence>
<evidence type="ECO:0000256" key="19">
    <source>
        <dbReference type="ARBA" id="ARBA00023014"/>
    </source>
</evidence>
<dbReference type="InterPro" id="IPR006248">
    <property type="entry name" value="Aconitase_mito-like"/>
</dbReference>
<feature type="region of interest" description="Disordered" evidence="26">
    <location>
        <begin position="1"/>
        <end position="60"/>
    </location>
</feature>
<dbReference type="Gene3D" id="3.30.499.10">
    <property type="entry name" value="Aconitase, domain 3"/>
    <property type="match status" value="2"/>
</dbReference>
<dbReference type="UniPathway" id="UPA00078">
    <property type="reaction ID" value="UER00162"/>
</dbReference>
<dbReference type="STRING" id="183478.A0A364NFV7"/>
<feature type="compositionally biased region" description="Basic and acidic residues" evidence="26">
    <location>
        <begin position="467"/>
        <end position="486"/>
    </location>
</feature>
<dbReference type="InterPro" id="IPR015932">
    <property type="entry name" value="Aconitase_dom2"/>
</dbReference>
<evidence type="ECO:0000313" key="28">
    <source>
        <dbReference type="EMBL" id="RAR15993.1"/>
    </source>
</evidence>
<dbReference type="PANTHER" id="PTHR43160:SF3">
    <property type="entry name" value="ACONITATE HYDRATASE, MITOCHONDRIAL"/>
    <property type="match status" value="1"/>
</dbReference>
<keyword evidence="12 28" id="KW-0808">Transferase</keyword>
<dbReference type="GO" id="GO:0005739">
    <property type="term" value="C:mitochondrion"/>
    <property type="evidence" value="ECO:0007669"/>
    <property type="project" value="UniProtKB-SubCell"/>
</dbReference>
<feature type="compositionally biased region" description="Pro residues" evidence="26">
    <location>
        <begin position="16"/>
        <end position="38"/>
    </location>
</feature>
<dbReference type="FunFam" id="3.20.20.70:FF:000011">
    <property type="entry name" value="Biotin synthase"/>
    <property type="match status" value="1"/>
</dbReference>
<evidence type="ECO:0000256" key="14">
    <source>
        <dbReference type="ARBA" id="ARBA00022714"/>
    </source>
</evidence>
<dbReference type="InterPro" id="IPR029058">
    <property type="entry name" value="AB_hydrolase_fold"/>
</dbReference>
<dbReference type="Pfam" id="PF04082">
    <property type="entry name" value="Fungal_trans"/>
    <property type="match status" value="1"/>
</dbReference>
<evidence type="ECO:0000256" key="12">
    <source>
        <dbReference type="ARBA" id="ARBA00022679"/>
    </source>
</evidence>
<dbReference type="GO" id="GO:0051537">
    <property type="term" value="F:2 iron, 2 sulfur cluster binding"/>
    <property type="evidence" value="ECO:0007669"/>
    <property type="project" value="UniProtKB-KW"/>
</dbReference>
<keyword evidence="14" id="KW-0001">2Fe-2S</keyword>
<evidence type="ECO:0000256" key="2">
    <source>
        <dbReference type="ARBA" id="ARBA00004173"/>
    </source>
</evidence>
<dbReference type="InterPro" id="IPR018136">
    <property type="entry name" value="Aconitase_4Fe-4S_BS"/>
</dbReference>
<comment type="subcellular location">
    <subcellularLocation>
        <location evidence="2">Mitochondrion</location>
    </subcellularLocation>
</comment>
<name>A0A364NFV7_STELY</name>
<comment type="pathway">
    <text evidence="3">Carbohydrate metabolism; tricarboxylic acid cycle; isocitrate from oxaloacetate: step 2/2.</text>
</comment>
<dbReference type="HAMAP" id="MF_01694">
    <property type="entry name" value="BioB"/>
    <property type="match status" value="1"/>
</dbReference>
<feature type="region of interest" description="Disordered" evidence="26">
    <location>
        <begin position="915"/>
        <end position="943"/>
    </location>
</feature>
<keyword evidence="22" id="KW-0539">Nucleus</keyword>
<dbReference type="SFLD" id="SFLDG01060">
    <property type="entry name" value="BATS_domain_containing"/>
    <property type="match status" value="1"/>
</dbReference>
<evidence type="ECO:0000256" key="10">
    <source>
        <dbReference type="ARBA" id="ARBA00022485"/>
    </source>
</evidence>
<organism evidence="28 29">
    <name type="scientific">Stemphylium lycopersici</name>
    <name type="common">Tomato gray leaf spot disease fungus</name>
    <name type="synonym">Thyrospora lycopersici</name>
    <dbReference type="NCBI Taxonomy" id="183478"/>
    <lineage>
        <taxon>Eukaryota</taxon>
        <taxon>Fungi</taxon>
        <taxon>Dikarya</taxon>
        <taxon>Ascomycota</taxon>
        <taxon>Pezizomycotina</taxon>
        <taxon>Dothideomycetes</taxon>
        <taxon>Pleosporomycetidae</taxon>
        <taxon>Pleosporales</taxon>
        <taxon>Pleosporineae</taxon>
        <taxon>Pleosporaceae</taxon>
        <taxon>Stemphylium</taxon>
    </lineage>
</organism>
<dbReference type="Gene3D" id="3.20.20.70">
    <property type="entry name" value="Aldolase class I"/>
    <property type="match status" value="1"/>
</dbReference>
<evidence type="ECO:0000313" key="29">
    <source>
        <dbReference type="Proteomes" id="UP000249619"/>
    </source>
</evidence>
<accession>A0A364NFV7</accession>
<evidence type="ECO:0000256" key="8">
    <source>
        <dbReference type="ARBA" id="ARBA00012926"/>
    </source>
</evidence>
<evidence type="ECO:0000259" key="27">
    <source>
        <dbReference type="PROSITE" id="PS51918"/>
    </source>
</evidence>
<dbReference type="Gene3D" id="3.20.19.10">
    <property type="entry name" value="Aconitase, domain 4"/>
    <property type="match status" value="1"/>
</dbReference>